<dbReference type="Proteomes" id="UP000002258">
    <property type="component" value="Chromosome 6"/>
</dbReference>
<dbReference type="GO" id="GO:0070880">
    <property type="term" value="P:fungal-type cell wall beta-glucan biosynthetic process"/>
    <property type="evidence" value="ECO:0007669"/>
    <property type="project" value="TreeGrafter"/>
</dbReference>
<evidence type="ECO:0000256" key="1">
    <source>
        <dbReference type="ARBA" id="ARBA00005303"/>
    </source>
</evidence>
<keyword evidence="5" id="KW-1185">Reference proteome</keyword>
<evidence type="ECO:0000313" key="4">
    <source>
        <dbReference type="EMBL" id="ABN67349.2"/>
    </source>
</evidence>
<dbReference type="PANTHER" id="PTHR47432:SF1">
    <property type="entry name" value="CELL WALL ASSEMBLY REGULATOR SMI1"/>
    <property type="match status" value="1"/>
</dbReference>
<dbReference type="HOGENOM" id="CLU_027501_1_0_1"/>
<dbReference type="eggNOG" id="ENOG502QTAZ">
    <property type="taxonomic scope" value="Eukaryota"/>
</dbReference>
<dbReference type="InterPro" id="IPR009203">
    <property type="entry name" value="Knr4/Smi1"/>
</dbReference>
<dbReference type="OMA" id="HIGNQIA"/>
<feature type="compositionally biased region" description="Low complexity" evidence="2">
    <location>
        <begin position="429"/>
        <end position="439"/>
    </location>
</feature>
<dbReference type="STRING" id="322104.A3LWV9"/>
<dbReference type="Gene3D" id="3.40.1580.10">
    <property type="entry name" value="SMI1/KNR4-like"/>
    <property type="match status" value="1"/>
</dbReference>
<reference evidence="4 5" key="1">
    <citation type="journal article" date="2007" name="Nat. Biotechnol.">
        <title>Genome sequence of the lignocellulose-bioconverting and xylose-fermenting yeast Pichia stipitis.</title>
        <authorList>
            <person name="Jeffries T.W."/>
            <person name="Grigoriev I.V."/>
            <person name="Grimwood J."/>
            <person name="Laplaza J.M."/>
            <person name="Aerts A."/>
            <person name="Salamov A."/>
            <person name="Schmutz J."/>
            <person name="Lindquist E."/>
            <person name="Dehal P."/>
            <person name="Shapiro H."/>
            <person name="Jin Y.S."/>
            <person name="Passoth V."/>
            <person name="Richardson P.M."/>
        </authorList>
    </citation>
    <scope>NUCLEOTIDE SEQUENCE [LARGE SCALE GENOMIC DNA]</scope>
    <source>
        <strain evidence="5">ATCC 58785 / CBS 6054 / NBRC 10063 / NRRL Y-11545</strain>
    </source>
</reference>
<feature type="domain" description="Knr4/Smi1-like" evidence="3">
    <location>
        <begin position="136"/>
        <end position="308"/>
    </location>
</feature>
<name>A3LWV9_PICST</name>
<dbReference type="InParanoid" id="A3LWV9"/>
<feature type="compositionally biased region" description="Polar residues" evidence="2">
    <location>
        <begin position="410"/>
        <end position="428"/>
    </location>
</feature>
<feature type="region of interest" description="Disordered" evidence="2">
    <location>
        <begin position="63"/>
        <end position="92"/>
    </location>
</feature>
<dbReference type="GeneID" id="4840142"/>
<sequence>MGLMDNFKAFVHSITTDDHYATYDSPYKHTGSANGSNVEGGSGANGSSSRLSELNRLNAYQNSSSHSLVDGSRNSSTSNVGYRPGQKSSGTVTEYPLQTLNQSGQPPLPTIDSLWDRIESWIDDEYPELEDYLNDGVTTADLNEFENDLGCGSLPVEFRQFYKRHDGQFRGGKPTGLIMGLALLDLEGIAEEYAVWSKVAQRLEGQQYIVQQQQQQQQKETSSSAATATQRPLSNTFIANQRSIPPNSVQPYYYHKGWVPILKDHIGNQIALDLAPGPQGIWGQVIIFGRDYDTKLVVASSFQEFIFNFVNDLEAGNYEIDSAQLHEDLGYLSNSRNDDYMIGDEDEDQGELTFYDQGGKEFGKGALKGVSSYVEVIKRRSLKKYGLTENFSTTFTPVRVPVKKPAAPSATESGSNTPLRAQSPSLGQSSTAAKSSGSSPLINVESANKSVTLQRETIIDDKLETETENKIEDKIIKEEPEIASKTEESDDALVTAEESEQPEDQPLIEGSEGIEEGLKDVAL</sequence>
<dbReference type="RefSeq" id="XP_001385378.2">
    <property type="nucleotide sequence ID" value="XM_001385341.1"/>
</dbReference>
<dbReference type="InterPro" id="IPR037883">
    <property type="entry name" value="Knr4/Smi1-like_sf"/>
</dbReference>
<organism evidence="4 5">
    <name type="scientific">Scheffersomyces stipitis (strain ATCC 58785 / CBS 6054 / NBRC 10063 / NRRL Y-11545)</name>
    <name type="common">Yeast</name>
    <name type="synonym">Pichia stipitis</name>
    <dbReference type="NCBI Taxonomy" id="322104"/>
    <lineage>
        <taxon>Eukaryota</taxon>
        <taxon>Fungi</taxon>
        <taxon>Dikarya</taxon>
        <taxon>Ascomycota</taxon>
        <taxon>Saccharomycotina</taxon>
        <taxon>Pichiomycetes</taxon>
        <taxon>Debaryomycetaceae</taxon>
        <taxon>Scheffersomyces</taxon>
    </lineage>
</organism>
<dbReference type="SMART" id="SM00860">
    <property type="entry name" value="SMI1_KNR4"/>
    <property type="match status" value="1"/>
</dbReference>
<feature type="compositionally biased region" description="Basic and acidic residues" evidence="2">
    <location>
        <begin position="461"/>
        <end position="487"/>
    </location>
</feature>
<dbReference type="EMBL" id="CP000500">
    <property type="protein sequence ID" value="ABN67349.2"/>
    <property type="molecule type" value="Genomic_DNA"/>
</dbReference>
<dbReference type="SUPFAM" id="SSF160631">
    <property type="entry name" value="SMI1/KNR4-like"/>
    <property type="match status" value="1"/>
</dbReference>
<dbReference type="AlphaFoldDB" id="A3LWV9"/>
<dbReference type="PIRSF" id="PIRSF017023">
    <property type="entry name" value="KNR4"/>
    <property type="match status" value="1"/>
</dbReference>
<dbReference type="GO" id="GO:0043332">
    <property type="term" value="C:mating projection tip"/>
    <property type="evidence" value="ECO:0007669"/>
    <property type="project" value="TreeGrafter"/>
</dbReference>
<evidence type="ECO:0000259" key="3">
    <source>
        <dbReference type="SMART" id="SM00860"/>
    </source>
</evidence>
<comment type="similarity">
    <text evidence="1">Belongs to the KNR4/SMI1 family.</text>
</comment>
<feature type="region of interest" description="Disordered" evidence="2">
    <location>
        <begin position="403"/>
        <end position="442"/>
    </location>
</feature>
<feature type="region of interest" description="Disordered" evidence="2">
    <location>
        <begin position="461"/>
        <end position="523"/>
    </location>
</feature>
<dbReference type="PANTHER" id="PTHR47432">
    <property type="entry name" value="CELL WALL ASSEMBLY REGULATOR SMI1"/>
    <property type="match status" value="1"/>
</dbReference>
<evidence type="ECO:0000256" key="2">
    <source>
        <dbReference type="SAM" id="MobiDB-lite"/>
    </source>
</evidence>
<protein>
    <submittedName>
        <fullName evidence="4">Protein involved in (1,3)-beta-glucan synthesis</fullName>
    </submittedName>
</protein>
<accession>A3LWV9</accession>
<dbReference type="Pfam" id="PF09346">
    <property type="entry name" value="SMI1_KNR4"/>
    <property type="match status" value="1"/>
</dbReference>
<dbReference type="OrthoDB" id="2305498at2759"/>
<gene>
    <name evidence="4" type="primary">SMI1</name>
    <name evidence="4" type="ORF">PICST_67999</name>
</gene>
<dbReference type="InterPro" id="IPR051873">
    <property type="entry name" value="KNR4/SMI1_regulator"/>
</dbReference>
<dbReference type="KEGG" id="pic:PICST_67999"/>
<dbReference type="InterPro" id="IPR018958">
    <property type="entry name" value="Knr4/Smi1-like_dom"/>
</dbReference>
<proteinExistence type="inferred from homology"/>
<evidence type="ECO:0000313" key="5">
    <source>
        <dbReference type="Proteomes" id="UP000002258"/>
    </source>
</evidence>